<reference evidence="2 3" key="1">
    <citation type="submission" date="2024-03" db="EMBL/GenBank/DDBJ databases">
        <title>Human intestinal bacterial collection.</title>
        <authorList>
            <person name="Pauvert C."/>
            <person name="Hitch T.C.A."/>
            <person name="Clavel T."/>
        </authorList>
    </citation>
    <scope>NUCLEOTIDE SEQUENCE [LARGE SCALE GENOMIC DNA]</scope>
    <source>
        <strain evidence="2 3">CLA-JM-H44</strain>
    </source>
</reference>
<evidence type="ECO:0008006" key="4">
    <source>
        <dbReference type="Google" id="ProtNLM"/>
    </source>
</evidence>
<feature type="transmembrane region" description="Helical" evidence="1">
    <location>
        <begin position="20"/>
        <end position="41"/>
    </location>
</feature>
<keyword evidence="1" id="KW-0472">Membrane</keyword>
<accession>A0ABV1DX71</accession>
<sequence>MPQLLWVIDMADFWNSLKLMGLGMLGILVVMALIMAIIAVLNAVTKPKEKGGGPSSK</sequence>
<evidence type="ECO:0000313" key="2">
    <source>
        <dbReference type="EMBL" id="MEQ2439626.1"/>
    </source>
</evidence>
<keyword evidence="3" id="KW-1185">Reference proteome</keyword>
<protein>
    <recommendedName>
        <fullName evidence="4">Oxaloacetate decarboxylase</fullName>
    </recommendedName>
</protein>
<dbReference type="RefSeq" id="WP_349217891.1">
    <property type="nucleotide sequence ID" value="NZ_JBBMFD010000002.1"/>
</dbReference>
<name>A0ABV1DX71_9FIRM</name>
<keyword evidence="1" id="KW-1133">Transmembrane helix</keyword>
<comment type="caution">
    <text evidence="2">The sequence shown here is derived from an EMBL/GenBank/DDBJ whole genome shotgun (WGS) entry which is preliminary data.</text>
</comment>
<evidence type="ECO:0000256" key="1">
    <source>
        <dbReference type="SAM" id="Phobius"/>
    </source>
</evidence>
<evidence type="ECO:0000313" key="3">
    <source>
        <dbReference type="Proteomes" id="UP001489509"/>
    </source>
</evidence>
<keyword evidence="1" id="KW-0812">Transmembrane</keyword>
<proteinExistence type="predicted"/>
<dbReference type="Proteomes" id="UP001489509">
    <property type="component" value="Unassembled WGS sequence"/>
</dbReference>
<gene>
    <name evidence="2" type="ORF">WMO26_02165</name>
</gene>
<organism evidence="2 3">
    <name type="scientific">Solibaculum intestinale</name>
    <dbReference type="NCBI Taxonomy" id="3133165"/>
    <lineage>
        <taxon>Bacteria</taxon>
        <taxon>Bacillati</taxon>
        <taxon>Bacillota</taxon>
        <taxon>Clostridia</taxon>
        <taxon>Eubacteriales</taxon>
        <taxon>Oscillospiraceae</taxon>
        <taxon>Solibaculum</taxon>
    </lineage>
</organism>
<dbReference type="EMBL" id="JBBMFD010000002">
    <property type="protein sequence ID" value="MEQ2439626.1"/>
    <property type="molecule type" value="Genomic_DNA"/>
</dbReference>